<dbReference type="GO" id="GO:0004648">
    <property type="term" value="F:O-phospho-L-serine:2-oxoglutarate aminotransferase activity"/>
    <property type="evidence" value="ECO:0007669"/>
    <property type="project" value="UniProtKB-EC"/>
</dbReference>
<dbReference type="GO" id="GO:0004760">
    <property type="term" value="F:L-serine-pyruvate transaminase activity"/>
    <property type="evidence" value="ECO:0007669"/>
    <property type="project" value="TreeGrafter"/>
</dbReference>
<dbReference type="SUPFAM" id="SSF53383">
    <property type="entry name" value="PLP-dependent transferases"/>
    <property type="match status" value="1"/>
</dbReference>
<dbReference type="InterPro" id="IPR015422">
    <property type="entry name" value="PyrdxlP-dep_Trfase_small"/>
</dbReference>
<dbReference type="PANTHER" id="PTHR21152:SF40">
    <property type="entry name" value="ALANINE--GLYOXYLATE AMINOTRANSFERASE"/>
    <property type="match status" value="1"/>
</dbReference>
<reference evidence="16" key="1">
    <citation type="journal article" date="2023" name="Comput. Struct. Biotechnol. J.">
        <title>Discovery of a novel marine Bacteroidetes with a rich repertoire of carbohydrate-active enzymes.</title>
        <authorList>
            <person name="Chen B."/>
            <person name="Liu G."/>
            <person name="Chen Q."/>
            <person name="Wang H."/>
            <person name="Liu L."/>
            <person name="Tang K."/>
        </authorList>
    </citation>
    <scope>NUCLEOTIDE SEQUENCE</scope>
    <source>
        <strain evidence="16">TK19036</strain>
    </source>
</reference>
<evidence type="ECO:0000313" key="16">
    <source>
        <dbReference type="EMBL" id="WKN36495.1"/>
    </source>
</evidence>
<evidence type="ECO:0000259" key="15">
    <source>
        <dbReference type="Pfam" id="PF00266"/>
    </source>
</evidence>
<keyword evidence="6 16" id="KW-0032">Aminotransferase</keyword>
<dbReference type="GO" id="GO:0019265">
    <property type="term" value="P:glycine biosynthetic process, by transamination of glyoxylate"/>
    <property type="evidence" value="ECO:0007669"/>
    <property type="project" value="TreeGrafter"/>
</dbReference>
<dbReference type="AlphaFoldDB" id="A0AA49GPR4"/>
<dbReference type="GO" id="GO:0006564">
    <property type="term" value="P:L-serine biosynthetic process"/>
    <property type="evidence" value="ECO:0007669"/>
    <property type="project" value="UniProtKB-KW"/>
</dbReference>
<evidence type="ECO:0000256" key="9">
    <source>
        <dbReference type="ARBA" id="ARBA00022898"/>
    </source>
</evidence>
<reference evidence="16" key="2">
    <citation type="journal article" date="2024" name="Antonie Van Leeuwenhoek">
        <title>Roseihalotalea indica gen. nov., sp. nov., a halophilic Bacteroidetes from mesopelagic Southwest Indian Ocean with higher carbohydrate metabolic potential.</title>
        <authorList>
            <person name="Chen B."/>
            <person name="Zhang M."/>
            <person name="Lin D."/>
            <person name="Ye J."/>
            <person name="Tang K."/>
        </authorList>
    </citation>
    <scope>NUCLEOTIDE SEQUENCE</scope>
    <source>
        <strain evidence="16">TK19036</strain>
    </source>
</reference>
<comment type="pathway">
    <text evidence="2">Amino-acid biosynthesis; L-serine biosynthesis; L-serine from 3-phospho-D-glycerate: step 2/3.</text>
</comment>
<dbReference type="GO" id="GO:0008615">
    <property type="term" value="P:pyridoxine biosynthetic process"/>
    <property type="evidence" value="ECO:0007669"/>
    <property type="project" value="UniProtKB-KW"/>
</dbReference>
<dbReference type="Gene3D" id="3.40.640.10">
    <property type="entry name" value="Type I PLP-dependent aspartate aminotransferase-like (Major domain)"/>
    <property type="match status" value="1"/>
</dbReference>
<feature type="domain" description="Aminotransferase class V" evidence="15">
    <location>
        <begin position="8"/>
        <end position="293"/>
    </location>
</feature>
<comment type="cofactor">
    <cofactor evidence="1">
        <name>pyridoxal 5'-phosphate</name>
        <dbReference type="ChEBI" id="CHEBI:597326"/>
    </cofactor>
</comment>
<evidence type="ECO:0000256" key="1">
    <source>
        <dbReference type="ARBA" id="ARBA00001933"/>
    </source>
</evidence>
<dbReference type="InterPro" id="IPR022278">
    <property type="entry name" value="Pser_aminoTfrase"/>
</dbReference>
<keyword evidence="8" id="KW-0808">Transferase</keyword>
<evidence type="ECO:0000256" key="5">
    <source>
        <dbReference type="ARBA" id="ARBA00022490"/>
    </source>
</evidence>
<evidence type="ECO:0000256" key="3">
    <source>
        <dbReference type="ARBA" id="ARBA00006904"/>
    </source>
</evidence>
<dbReference type="PANTHER" id="PTHR21152">
    <property type="entry name" value="AMINOTRANSFERASE CLASS V"/>
    <property type="match status" value="1"/>
</dbReference>
<keyword evidence="7" id="KW-0028">Amino-acid biosynthesis</keyword>
<dbReference type="InterPro" id="IPR015424">
    <property type="entry name" value="PyrdxlP-dep_Trfase"/>
</dbReference>
<dbReference type="InterPro" id="IPR015421">
    <property type="entry name" value="PyrdxlP-dep_Trfase_major"/>
</dbReference>
<evidence type="ECO:0000256" key="6">
    <source>
        <dbReference type="ARBA" id="ARBA00022576"/>
    </source>
</evidence>
<keyword evidence="9" id="KW-0663">Pyridoxal phosphate</keyword>
<evidence type="ECO:0000256" key="12">
    <source>
        <dbReference type="ARBA" id="ARBA00031421"/>
    </source>
</evidence>
<dbReference type="GO" id="GO:0008453">
    <property type="term" value="F:alanine-glyoxylate transaminase activity"/>
    <property type="evidence" value="ECO:0007669"/>
    <property type="project" value="TreeGrafter"/>
</dbReference>
<evidence type="ECO:0000256" key="7">
    <source>
        <dbReference type="ARBA" id="ARBA00022605"/>
    </source>
</evidence>
<proteinExistence type="inferred from homology"/>
<evidence type="ECO:0000256" key="2">
    <source>
        <dbReference type="ARBA" id="ARBA00005099"/>
    </source>
</evidence>
<keyword evidence="10" id="KW-0664">Pyridoxine biosynthesis</keyword>
<comment type="catalytic activity">
    <reaction evidence="13">
        <text>4-(phosphooxy)-L-threonine + 2-oxoglutarate = (R)-3-hydroxy-2-oxo-4-phosphooxybutanoate + L-glutamate</text>
        <dbReference type="Rhea" id="RHEA:16573"/>
        <dbReference type="ChEBI" id="CHEBI:16810"/>
        <dbReference type="ChEBI" id="CHEBI:29985"/>
        <dbReference type="ChEBI" id="CHEBI:58452"/>
        <dbReference type="ChEBI" id="CHEBI:58538"/>
        <dbReference type="EC" id="2.6.1.52"/>
    </reaction>
</comment>
<keyword evidence="11" id="KW-0718">Serine biosynthesis</keyword>
<sequence>MISFYPGPSKVYDQIPDYVRDAHAAGILSINHRSPEFMSIFGRTVELVKEKLQVPEAYSVLFASSATECWEIICQSLVQKHSFHIYNGAFGEKWHRYATGLVPQADASAFDPETLPEIANLAIPDSADMVCITHNETSNGTALPSEWIQSLRQHSTDPLIAVDATSSMAGISLPWSAGDVWYASVQKCFGLPAGMAVLILSPRAVRRAEDLHEKQHYNSLLSMIEQGRRRQTTHTPNVLGVYLLMRTLEHRQIIGETEKLLKERYGKLLRALLAMDHSRPLISNEVTRSITVLPFSSQPSVINQLREKAKEQEITLGNGYGELKSTTLRIANFPAISSDEINQLIAFLEHFTPTLS</sequence>
<accession>A0AA49GPR4</accession>
<dbReference type="EC" id="2.6.1.52" evidence="4"/>
<name>A0AA49GPR4_9BACT</name>
<dbReference type="EMBL" id="CP120682">
    <property type="protein sequence ID" value="WKN36495.1"/>
    <property type="molecule type" value="Genomic_DNA"/>
</dbReference>
<evidence type="ECO:0000256" key="4">
    <source>
        <dbReference type="ARBA" id="ARBA00013030"/>
    </source>
</evidence>
<keyword evidence="5" id="KW-0963">Cytoplasm</keyword>
<evidence type="ECO:0000256" key="10">
    <source>
        <dbReference type="ARBA" id="ARBA00023096"/>
    </source>
</evidence>
<dbReference type="PIRSF" id="PIRSF000525">
    <property type="entry name" value="SerC"/>
    <property type="match status" value="1"/>
</dbReference>
<protein>
    <recommendedName>
        <fullName evidence="4">phosphoserine transaminase</fullName>
        <ecNumber evidence="4">2.6.1.52</ecNumber>
    </recommendedName>
    <alternativeName>
        <fullName evidence="12">Phosphohydroxythreonine aminotransferase</fullName>
    </alternativeName>
</protein>
<gene>
    <name evidence="16" type="ORF">K4G66_29470</name>
</gene>
<evidence type="ECO:0000256" key="11">
    <source>
        <dbReference type="ARBA" id="ARBA00023299"/>
    </source>
</evidence>
<dbReference type="Gene3D" id="3.90.1150.10">
    <property type="entry name" value="Aspartate Aminotransferase, domain 1"/>
    <property type="match status" value="1"/>
</dbReference>
<comment type="similarity">
    <text evidence="3">Belongs to the class-V pyridoxal-phosphate-dependent aminotransferase family. SerC subfamily.</text>
</comment>
<dbReference type="InterPro" id="IPR000192">
    <property type="entry name" value="Aminotrans_V_dom"/>
</dbReference>
<comment type="catalytic activity">
    <reaction evidence="14">
        <text>O-phospho-L-serine + 2-oxoglutarate = 3-phosphooxypyruvate + L-glutamate</text>
        <dbReference type="Rhea" id="RHEA:14329"/>
        <dbReference type="ChEBI" id="CHEBI:16810"/>
        <dbReference type="ChEBI" id="CHEBI:18110"/>
        <dbReference type="ChEBI" id="CHEBI:29985"/>
        <dbReference type="ChEBI" id="CHEBI:57524"/>
        <dbReference type="EC" id="2.6.1.52"/>
    </reaction>
</comment>
<organism evidence="16">
    <name type="scientific">Roseihalotalea indica</name>
    <dbReference type="NCBI Taxonomy" id="2867963"/>
    <lineage>
        <taxon>Bacteria</taxon>
        <taxon>Pseudomonadati</taxon>
        <taxon>Bacteroidota</taxon>
        <taxon>Cytophagia</taxon>
        <taxon>Cytophagales</taxon>
        <taxon>Catalimonadaceae</taxon>
        <taxon>Roseihalotalea</taxon>
    </lineage>
</organism>
<evidence type="ECO:0000256" key="14">
    <source>
        <dbReference type="ARBA" id="ARBA00049007"/>
    </source>
</evidence>
<evidence type="ECO:0000256" key="8">
    <source>
        <dbReference type="ARBA" id="ARBA00022679"/>
    </source>
</evidence>
<evidence type="ECO:0000256" key="13">
    <source>
        <dbReference type="ARBA" id="ARBA00047630"/>
    </source>
</evidence>
<dbReference type="Pfam" id="PF00266">
    <property type="entry name" value="Aminotran_5"/>
    <property type="match status" value="1"/>
</dbReference>